<keyword evidence="7" id="KW-0862">Zinc</keyword>
<organism evidence="11 12">
    <name type="scientific">Phialocephala subalpina</name>
    <dbReference type="NCBI Taxonomy" id="576137"/>
    <lineage>
        <taxon>Eukaryota</taxon>
        <taxon>Fungi</taxon>
        <taxon>Dikarya</taxon>
        <taxon>Ascomycota</taxon>
        <taxon>Pezizomycotina</taxon>
        <taxon>Leotiomycetes</taxon>
        <taxon>Helotiales</taxon>
        <taxon>Mollisiaceae</taxon>
        <taxon>Phialocephala</taxon>
        <taxon>Phialocephala fortinii species complex</taxon>
    </lineage>
</organism>
<dbReference type="STRING" id="576137.A0A1L7XV19"/>
<dbReference type="InterPro" id="IPR015063">
    <property type="entry name" value="USP8_dimer"/>
</dbReference>
<dbReference type="InterPro" id="IPR037518">
    <property type="entry name" value="MPN"/>
</dbReference>
<evidence type="ECO:0000256" key="1">
    <source>
        <dbReference type="ARBA" id="ARBA00001947"/>
    </source>
</evidence>
<evidence type="ECO:0000313" key="11">
    <source>
        <dbReference type="EMBL" id="CZR68848.1"/>
    </source>
</evidence>
<accession>A0A1L7XV19</accession>
<dbReference type="InterPro" id="IPR000555">
    <property type="entry name" value="JAMM/MPN+_dom"/>
</dbReference>
<evidence type="ECO:0000256" key="4">
    <source>
        <dbReference type="ARBA" id="ARBA00022723"/>
    </source>
</evidence>
<dbReference type="SUPFAM" id="SSF102712">
    <property type="entry name" value="JAB1/MPN domain"/>
    <property type="match status" value="1"/>
</dbReference>
<keyword evidence="5" id="KW-0833">Ubl conjugation pathway</keyword>
<dbReference type="GO" id="GO:0043328">
    <property type="term" value="P:protein transport to vacuole involved in ubiquitin-dependent protein catabolic process via the multivesicular body sorting pathway"/>
    <property type="evidence" value="ECO:0007669"/>
    <property type="project" value="EnsemblFungi"/>
</dbReference>
<dbReference type="PANTHER" id="PTHR12947:SF13">
    <property type="entry name" value="FI19924P1"/>
    <property type="match status" value="1"/>
</dbReference>
<comment type="similarity">
    <text evidence="2">Belongs to the peptidase M67C family.</text>
</comment>
<dbReference type="PROSITE" id="PS50249">
    <property type="entry name" value="MPN"/>
    <property type="match status" value="1"/>
</dbReference>
<dbReference type="FunFam" id="3.40.140.10:FF:000033">
    <property type="entry name" value="AMSH-like protease sst2"/>
    <property type="match status" value="1"/>
</dbReference>
<gene>
    <name evidence="11" type="ORF">PAC_18748</name>
</gene>
<dbReference type="GO" id="GO:0140492">
    <property type="term" value="F:metal-dependent deubiquitinase activity"/>
    <property type="evidence" value="ECO:0007669"/>
    <property type="project" value="EnsemblFungi"/>
</dbReference>
<feature type="region of interest" description="Disordered" evidence="9">
    <location>
        <begin position="228"/>
        <end position="330"/>
    </location>
</feature>
<dbReference type="GO" id="GO:0043130">
    <property type="term" value="F:ubiquitin binding"/>
    <property type="evidence" value="ECO:0007669"/>
    <property type="project" value="EnsemblFungi"/>
</dbReference>
<evidence type="ECO:0000256" key="9">
    <source>
        <dbReference type="SAM" id="MobiDB-lite"/>
    </source>
</evidence>
<dbReference type="SMART" id="SM00232">
    <property type="entry name" value="JAB_MPN"/>
    <property type="match status" value="1"/>
</dbReference>
<dbReference type="InterPro" id="IPR044098">
    <property type="entry name" value="STAMBP/STALP-like_MPN"/>
</dbReference>
<keyword evidence="6" id="KW-0378">Hydrolase</keyword>
<dbReference type="Pfam" id="PF08969">
    <property type="entry name" value="USP8_dimer"/>
    <property type="match status" value="1"/>
</dbReference>
<dbReference type="PANTHER" id="PTHR12947">
    <property type="entry name" value="AMSH-LIKE PROTEASE"/>
    <property type="match status" value="1"/>
</dbReference>
<dbReference type="SUPFAM" id="SSF140856">
    <property type="entry name" value="USP8 N-terminal domain-like"/>
    <property type="match status" value="1"/>
</dbReference>
<feature type="compositionally biased region" description="Pro residues" evidence="9">
    <location>
        <begin position="286"/>
        <end position="298"/>
    </location>
</feature>
<reference evidence="11 12" key="1">
    <citation type="submission" date="2016-03" db="EMBL/GenBank/DDBJ databases">
        <authorList>
            <person name="Ploux O."/>
        </authorList>
    </citation>
    <scope>NUCLEOTIDE SEQUENCE [LARGE SCALE GENOMIC DNA]</scope>
    <source>
        <strain evidence="11 12">UAMH 11012</strain>
    </source>
</reference>
<keyword evidence="8" id="KW-0482">Metalloprotease</keyword>
<dbReference type="CDD" id="cd08066">
    <property type="entry name" value="MPN_AMSH_like"/>
    <property type="match status" value="1"/>
</dbReference>
<feature type="domain" description="MPN" evidence="10">
    <location>
        <begin position="352"/>
        <end position="479"/>
    </location>
</feature>
<dbReference type="Gene3D" id="3.40.140.10">
    <property type="entry name" value="Cytidine Deaminase, domain 2"/>
    <property type="match status" value="1"/>
</dbReference>
<feature type="compositionally biased region" description="Basic and acidic residues" evidence="9">
    <location>
        <begin position="228"/>
        <end position="246"/>
    </location>
</feature>
<dbReference type="EMBL" id="FJOG01000060">
    <property type="protein sequence ID" value="CZR68848.1"/>
    <property type="molecule type" value="Genomic_DNA"/>
</dbReference>
<evidence type="ECO:0000256" key="8">
    <source>
        <dbReference type="ARBA" id="ARBA00023049"/>
    </source>
</evidence>
<dbReference type="GO" id="GO:0016020">
    <property type="term" value="C:membrane"/>
    <property type="evidence" value="ECO:0007669"/>
    <property type="project" value="TreeGrafter"/>
</dbReference>
<feature type="region of interest" description="Disordered" evidence="9">
    <location>
        <begin position="127"/>
        <end position="151"/>
    </location>
</feature>
<keyword evidence="12" id="KW-1185">Reference proteome</keyword>
<dbReference type="GO" id="GO:0070536">
    <property type="term" value="P:protein K63-linked deubiquitination"/>
    <property type="evidence" value="ECO:0007669"/>
    <property type="project" value="InterPro"/>
</dbReference>
<dbReference type="Proteomes" id="UP000184330">
    <property type="component" value="Unassembled WGS sequence"/>
</dbReference>
<dbReference type="AlphaFoldDB" id="A0A1L7XV19"/>
<evidence type="ECO:0000256" key="6">
    <source>
        <dbReference type="ARBA" id="ARBA00022801"/>
    </source>
</evidence>
<evidence type="ECO:0000256" key="5">
    <source>
        <dbReference type="ARBA" id="ARBA00022786"/>
    </source>
</evidence>
<proteinExistence type="inferred from homology"/>
<evidence type="ECO:0000256" key="2">
    <source>
        <dbReference type="ARBA" id="ARBA00010981"/>
    </source>
</evidence>
<dbReference type="Pfam" id="PF01398">
    <property type="entry name" value="JAB"/>
    <property type="match status" value="1"/>
</dbReference>
<feature type="region of interest" description="Disordered" evidence="9">
    <location>
        <begin position="179"/>
        <end position="203"/>
    </location>
</feature>
<comment type="cofactor">
    <cofactor evidence="1">
        <name>Zn(2+)</name>
        <dbReference type="ChEBI" id="CHEBI:29105"/>
    </cofactor>
</comment>
<dbReference type="GO" id="GO:0061578">
    <property type="term" value="F:K63-linked deubiquitinase activity"/>
    <property type="evidence" value="ECO:0007669"/>
    <property type="project" value="EnsemblFungi"/>
</dbReference>
<sequence>MAGSLLQIAKPMSVKEIALKAEDFEFNPFIAMKYWLRTADTLLREAQIYEQEENDQQAYLLLMRYATLVANKLPSHPSANDPENRNGMKATRKTLPGVLDTLAVLKPRIDARYNAWERALERRREASVAVDYDRRRSRSQNELAAASDPAVAGNTTTLAAAENSQLAVKLAHKEIRRRDAARRATRQAGVSEQEEQERRTAGLWDDWEAALSRDNSKQDDEEMRLNMEASRRRMDGPHDIVPEGAKKRITKPRPQAIMPMKKGSEYRYPSITKSEPFNYDSRLDSQPPPRTPDSLPPKPPKERYQEDELPPPRPEKAAPPLPDADLSSARAPSTFTFRPSAYLENGEPLRTVFLPQGIRHEFLRYAESNTRRNLETCGMLCGTLISNALFISQVVIPDQKSTSDTCETTNDAAFFAYCEKEDLLQLGWIHTHPTQSCFMSSVDLHTHCAYQMMMKESIAIVCAPSKNPSWGVFRLTDPPGKQAVASCRNTGLFHPHAEENIYTDALKPGHVFEAEGMEFSVVDLRT</sequence>
<dbReference type="OrthoDB" id="3640at2759"/>
<evidence type="ECO:0000256" key="3">
    <source>
        <dbReference type="ARBA" id="ARBA00022670"/>
    </source>
</evidence>
<dbReference type="GO" id="GO:0008270">
    <property type="term" value="F:zinc ion binding"/>
    <property type="evidence" value="ECO:0007669"/>
    <property type="project" value="EnsemblFungi"/>
</dbReference>
<name>A0A1L7XV19_9HELO</name>
<evidence type="ECO:0000259" key="10">
    <source>
        <dbReference type="PROSITE" id="PS50249"/>
    </source>
</evidence>
<protein>
    <submittedName>
        <fullName evidence="11">Probable STAM-binding protein</fullName>
    </submittedName>
</protein>
<keyword evidence="3" id="KW-0645">Protease</keyword>
<evidence type="ECO:0000313" key="12">
    <source>
        <dbReference type="Proteomes" id="UP000184330"/>
    </source>
</evidence>
<evidence type="ECO:0000256" key="7">
    <source>
        <dbReference type="ARBA" id="ARBA00022833"/>
    </source>
</evidence>
<dbReference type="GO" id="GO:0070530">
    <property type="term" value="F:K63-linked polyubiquitin modification-dependent protein binding"/>
    <property type="evidence" value="ECO:0007669"/>
    <property type="project" value="EnsemblFungi"/>
</dbReference>
<dbReference type="GO" id="GO:0120113">
    <property type="term" value="P:cytoplasm to vacuole targeting by the NVT pathway"/>
    <property type="evidence" value="ECO:0007669"/>
    <property type="project" value="EnsemblFungi"/>
</dbReference>
<dbReference type="Gene3D" id="1.20.58.80">
    <property type="entry name" value="Phosphotransferase system, lactose/cellobiose-type IIA subunit"/>
    <property type="match status" value="1"/>
</dbReference>
<dbReference type="GO" id="GO:0005768">
    <property type="term" value="C:endosome"/>
    <property type="evidence" value="ECO:0007669"/>
    <property type="project" value="TreeGrafter"/>
</dbReference>
<keyword evidence="4" id="KW-0479">Metal-binding</keyword>